<keyword evidence="12" id="KW-1185">Reference proteome</keyword>
<keyword evidence="3" id="KW-1003">Cell membrane</keyword>
<dbReference type="Gene3D" id="3.30.1330.60">
    <property type="entry name" value="OmpA-like domain"/>
    <property type="match status" value="1"/>
</dbReference>
<gene>
    <name evidence="11" type="ORF">WG219_00635</name>
</gene>
<dbReference type="PANTHER" id="PTHR30329:SF21">
    <property type="entry name" value="LIPOPROTEIN YIAD-RELATED"/>
    <property type="match status" value="1"/>
</dbReference>
<evidence type="ECO:0000256" key="8">
    <source>
        <dbReference type="SAM" id="MobiDB-lite"/>
    </source>
</evidence>
<feature type="domain" description="OmpA-like" evidence="10">
    <location>
        <begin position="172"/>
        <end position="292"/>
    </location>
</feature>
<feature type="transmembrane region" description="Helical" evidence="9">
    <location>
        <begin position="28"/>
        <end position="50"/>
    </location>
</feature>
<evidence type="ECO:0000259" key="10">
    <source>
        <dbReference type="PROSITE" id="PS51123"/>
    </source>
</evidence>
<accession>A0ABZ2RGX9</accession>
<evidence type="ECO:0000256" key="1">
    <source>
        <dbReference type="ARBA" id="ARBA00004162"/>
    </source>
</evidence>
<comment type="subcellular location">
    <subcellularLocation>
        <location evidence="1">Cell membrane</location>
        <topology evidence="1">Single-pass membrane protein</topology>
    </subcellularLocation>
</comment>
<dbReference type="PANTHER" id="PTHR30329">
    <property type="entry name" value="STATOR ELEMENT OF FLAGELLAR MOTOR COMPLEX"/>
    <property type="match status" value="1"/>
</dbReference>
<dbReference type="InterPro" id="IPR036737">
    <property type="entry name" value="OmpA-like_sf"/>
</dbReference>
<dbReference type="SUPFAM" id="SSF103088">
    <property type="entry name" value="OmpA-like"/>
    <property type="match status" value="1"/>
</dbReference>
<proteinExistence type="inferred from homology"/>
<keyword evidence="4 9" id="KW-0812">Transmembrane</keyword>
<dbReference type="Pfam" id="PF13677">
    <property type="entry name" value="MotB_plug"/>
    <property type="match status" value="1"/>
</dbReference>
<evidence type="ECO:0000313" key="12">
    <source>
        <dbReference type="Proteomes" id="UP001476583"/>
    </source>
</evidence>
<feature type="region of interest" description="Disordered" evidence="8">
    <location>
        <begin position="1"/>
        <end position="24"/>
    </location>
</feature>
<dbReference type="Pfam" id="PF00691">
    <property type="entry name" value="OmpA"/>
    <property type="match status" value="1"/>
</dbReference>
<evidence type="ECO:0000256" key="5">
    <source>
        <dbReference type="ARBA" id="ARBA00022989"/>
    </source>
</evidence>
<keyword evidence="6 7" id="KW-0472">Membrane</keyword>
<comment type="similarity">
    <text evidence="2">Belongs to the MotB family.</text>
</comment>
<dbReference type="EMBL" id="CP148074">
    <property type="protein sequence ID" value="WXL26033.1"/>
    <property type="molecule type" value="Genomic_DNA"/>
</dbReference>
<dbReference type="PROSITE" id="PS51123">
    <property type="entry name" value="OMPA_2"/>
    <property type="match status" value="1"/>
</dbReference>
<reference evidence="11 12" key="1">
    <citation type="submission" date="2024-03" db="EMBL/GenBank/DDBJ databases">
        <title>Complete genome of BD2.</title>
        <authorList>
            <person name="Cao G."/>
        </authorList>
    </citation>
    <scope>NUCLEOTIDE SEQUENCE [LARGE SCALE GENOMIC DNA]</scope>
    <source>
        <strain evidence="11 12">BD2</strain>
    </source>
</reference>
<sequence length="320" mass="35169">MRKRGSDGHEIIVKRRGKKGHDEAHGGAWKVAFADFTLAMMALFMVLWIVQPRLDVISQSDGSISNPIVDGGIDIFDGSSVTVLELDGVPVQTARRDDVANTAKKPEDKQSETVSDKEAPELTAQQLELLEQVRPYYGEPGQMRVLVELMDQLAKQLNAEANIEVQVVPQGLRVLIKDDKDRFMFTRGSARLDPHFETLLQRLAGILGKVENHLIISGHTDAAPYRGVVNGYNNWNLSGDRALRARNVMVAAGLPASSVLQVTAQADVMPLLPDDPRNGANRRIEVLVLTSQAEGLYRELFGEGQLRADFKGAEKATPAQ</sequence>
<evidence type="ECO:0000256" key="9">
    <source>
        <dbReference type="SAM" id="Phobius"/>
    </source>
</evidence>
<dbReference type="InterPro" id="IPR006665">
    <property type="entry name" value="OmpA-like"/>
</dbReference>
<organism evidence="11 12">
    <name type="scientific">Ectopseudomonas mendocina</name>
    <name type="common">Pseudomonas mendocina</name>
    <dbReference type="NCBI Taxonomy" id="300"/>
    <lineage>
        <taxon>Bacteria</taxon>
        <taxon>Pseudomonadati</taxon>
        <taxon>Pseudomonadota</taxon>
        <taxon>Gammaproteobacteria</taxon>
        <taxon>Pseudomonadales</taxon>
        <taxon>Pseudomonadaceae</taxon>
        <taxon>Ectopseudomonas</taxon>
    </lineage>
</organism>
<dbReference type="InterPro" id="IPR050330">
    <property type="entry name" value="Bact_OuterMem_StrucFunc"/>
</dbReference>
<keyword evidence="5 9" id="KW-1133">Transmembrane helix</keyword>
<protein>
    <submittedName>
        <fullName evidence="11">OmpA family protein</fullName>
    </submittedName>
</protein>
<dbReference type="InterPro" id="IPR025713">
    <property type="entry name" value="MotB-like_N_dom"/>
</dbReference>
<name>A0ABZ2RGX9_ECTME</name>
<evidence type="ECO:0000256" key="6">
    <source>
        <dbReference type="ARBA" id="ARBA00023136"/>
    </source>
</evidence>
<evidence type="ECO:0000256" key="3">
    <source>
        <dbReference type="ARBA" id="ARBA00022475"/>
    </source>
</evidence>
<evidence type="ECO:0000313" key="11">
    <source>
        <dbReference type="EMBL" id="WXL26033.1"/>
    </source>
</evidence>
<evidence type="ECO:0000256" key="4">
    <source>
        <dbReference type="ARBA" id="ARBA00022692"/>
    </source>
</evidence>
<feature type="region of interest" description="Disordered" evidence="8">
    <location>
        <begin position="95"/>
        <end position="119"/>
    </location>
</feature>
<dbReference type="CDD" id="cd07185">
    <property type="entry name" value="OmpA_C-like"/>
    <property type="match status" value="1"/>
</dbReference>
<evidence type="ECO:0000256" key="2">
    <source>
        <dbReference type="ARBA" id="ARBA00008914"/>
    </source>
</evidence>
<dbReference type="Proteomes" id="UP001476583">
    <property type="component" value="Chromosome"/>
</dbReference>
<feature type="compositionally biased region" description="Basic and acidic residues" evidence="8">
    <location>
        <begin position="1"/>
        <end position="13"/>
    </location>
</feature>
<evidence type="ECO:0000256" key="7">
    <source>
        <dbReference type="PROSITE-ProRule" id="PRU00473"/>
    </source>
</evidence>